<dbReference type="Proteomes" id="UP001241377">
    <property type="component" value="Unassembled WGS sequence"/>
</dbReference>
<organism evidence="1 2">
    <name type="scientific">Naganishia cerealis</name>
    <dbReference type="NCBI Taxonomy" id="610337"/>
    <lineage>
        <taxon>Eukaryota</taxon>
        <taxon>Fungi</taxon>
        <taxon>Dikarya</taxon>
        <taxon>Basidiomycota</taxon>
        <taxon>Agaricomycotina</taxon>
        <taxon>Tremellomycetes</taxon>
        <taxon>Filobasidiales</taxon>
        <taxon>Filobasidiaceae</taxon>
        <taxon>Naganishia</taxon>
    </lineage>
</organism>
<gene>
    <name evidence="1" type="ORF">QFC19_005102</name>
</gene>
<reference evidence="1" key="1">
    <citation type="submission" date="2023-04" db="EMBL/GenBank/DDBJ databases">
        <title>Draft Genome sequencing of Naganishia species isolated from polar environments using Oxford Nanopore Technology.</title>
        <authorList>
            <person name="Leo P."/>
            <person name="Venkateswaran K."/>
        </authorList>
    </citation>
    <scope>NUCLEOTIDE SEQUENCE</scope>
    <source>
        <strain evidence="1">MNA-CCFEE 5261</strain>
    </source>
</reference>
<accession>A0ACC2VQ94</accession>
<evidence type="ECO:0000313" key="1">
    <source>
        <dbReference type="EMBL" id="KAJ9101605.1"/>
    </source>
</evidence>
<keyword evidence="2" id="KW-1185">Reference proteome</keyword>
<proteinExistence type="predicted"/>
<protein>
    <submittedName>
        <fullName evidence="1">Uncharacterized protein</fullName>
    </submittedName>
</protein>
<dbReference type="EMBL" id="JASBWR010000056">
    <property type="protein sequence ID" value="KAJ9101605.1"/>
    <property type="molecule type" value="Genomic_DNA"/>
</dbReference>
<name>A0ACC2VQ94_9TREE</name>
<sequence>MAQRPQWNDLEGQSSDLNALAASTLHFLELQSHISRDELVGSVSGNHEGSQYDDQNGESHEGSNPGMVNEEQPSLEQIQQVYYSKGLEELESLKLLDLTPLANWKLSSFKPGFGLPQLRADTPESYWQSDGSNGVSNINAGNSDQLVVPHSITIQFAKRVSLERISIFTNYSLDESYTPSKIQILAGNSDGWDLSEVCTVNFNKPIGWSHIIFNRIRQDGVLKCFVVKLKVLANHQDGKDSHIRAIRCFGKRSTTHGKVAATEIPFSLGSGELLRELSLNSAALALAMEESLDQGVNFDDNETSRIINNVNEVIGFNGFQSLELKSVLSIR</sequence>
<comment type="caution">
    <text evidence="1">The sequence shown here is derived from an EMBL/GenBank/DDBJ whole genome shotgun (WGS) entry which is preliminary data.</text>
</comment>
<evidence type="ECO:0000313" key="2">
    <source>
        <dbReference type="Proteomes" id="UP001241377"/>
    </source>
</evidence>